<dbReference type="RefSeq" id="WP_164734655.1">
    <property type="nucleotide sequence ID" value="NZ_CP031423.1"/>
</dbReference>
<dbReference type="PANTHER" id="PTHR37314">
    <property type="entry name" value="SLR0142 PROTEIN"/>
    <property type="match status" value="1"/>
</dbReference>
<dbReference type="PANTHER" id="PTHR37314:SF4">
    <property type="entry name" value="UPF0700 TRANSMEMBRANE PROTEIN YOAK"/>
    <property type="match status" value="1"/>
</dbReference>
<dbReference type="InterPro" id="IPR010699">
    <property type="entry name" value="DUF1275"/>
</dbReference>
<dbReference type="Pfam" id="PF06912">
    <property type="entry name" value="DUF1275"/>
    <property type="match status" value="1"/>
</dbReference>
<gene>
    <name evidence="2" type="ORF">CVS47_02556</name>
</gene>
<dbReference type="Proteomes" id="UP000276888">
    <property type="component" value="Chromosome"/>
</dbReference>
<evidence type="ECO:0008006" key="4">
    <source>
        <dbReference type="Google" id="ProtNLM"/>
    </source>
</evidence>
<feature type="transmembrane region" description="Helical" evidence="1">
    <location>
        <begin position="206"/>
        <end position="227"/>
    </location>
</feature>
<dbReference type="EMBL" id="CP031423">
    <property type="protein sequence ID" value="AZS37909.1"/>
    <property type="molecule type" value="Genomic_DNA"/>
</dbReference>
<dbReference type="AlphaFoldDB" id="A0A3S9WCU9"/>
<keyword evidence="1" id="KW-0812">Transmembrane</keyword>
<name>A0A3S9WCU9_9MICO</name>
<accession>A0A3S9WCU9</accession>
<proteinExistence type="predicted"/>
<feature type="transmembrane region" description="Helical" evidence="1">
    <location>
        <begin position="96"/>
        <end position="125"/>
    </location>
</feature>
<feature type="transmembrane region" description="Helical" evidence="1">
    <location>
        <begin position="180"/>
        <end position="200"/>
    </location>
</feature>
<evidence type="ECO:0000313" key="3">
    <source>
        <dbReference type="Proteomes" id="UP000276888"/>
    </source>
</evidence>
<feature type="transmembrane region" description="Helical" evidence="1">
    <location>
        <begin position="145"/>
        <end position="168"/>
    </location>
</feature>
<keyword evidence="1" id="KW-0472">Membrane</keyword>
<keyword evidence="1" id="KW-1133">Transmembrane helix</keyword>
<evidence type="ECO:0000313" key="2">
    <source>
        <dbReference type="EMBL" id="AZS37909.1"/>
    </source>
</evidence>
<protein>
    <recommendedName>
        <fullName evidence="4">DUF1275 family protein</fullName>
    </recommendedName>
</protein>
<evidence type="ECO:0000256" key="1">
    <source>
        <dbReference type="SAM" id="Phobius"/>
    </source>
</evidence>
<keyword evidence="3" id="KW-1185">Reference proteome</keyword>
<sequence length="242" mass="24679">MTSTVSTERRRYPLLERPSAAIALAVAAGLLNAWTFGHTQTFATVQSGNIVSIGYFVVAGDMGRVGIAAISVLAFFAGACVCSILILWLARSGRAYSLVVLACETVLLMVLAAVATVGAVDPWWIAWSISFLAGMQGNAFHRETGMLYGNVAVTLVVQMAGSLLGRAIGAKIASDGQPHLRPAGGFLLILLGFAAGGAAGCAVDPVWTSGSLVAAAAVLAVLAGVAATRRGPVDPAQNAPTP</sequence>
<organism evidence="2 3">
    <name type="scientific">Microbacterium lemovicicum</name>
    <dbReference type="NCBI Taxonomy" id="1072463"/>
    <lineage>
        <taxon>Bacteria</taxon>
        <taxon>Bacillati</taxon>
        <taxon>Actinomycetota</taxon>
        <taxon>Actinomycetes</taxon>
        <taxon>Micrococcales</taxon>
        <taxon>Microbacteriaceae</taxon>
        <taxon>Microbacterium</taxon>
    </lineage>
</organism>
<dbReference type="KEGG" id="mlv:CVS47_02556"/>
<feature type="transmembrane region" description="Helical" evidence="1">
    <location>
        <begin position="67"/>
        <end position="89"/>
    </location>
</feature>
<reference evidence="2 3" key="1">
    <citation type="submission" date="2018-08" db="EMBL/GenBank/DDBJ databases">
        <title>Microbacterium lemovicicum sp. nov., a bacterium isolated from a natural uranium-rich soil.</title>
        <authorList>
            <person name="ORTET P."/>
        </authorList>
    </citation>
    <scope>NUCLEOTIDE SEQUENCE [LARGE SCALE GENOMIC DNA]</scope>
    <source>
        <strain evidence="2 3">Viu22</strain>
    </source>
</reference>